<evidence type="ECO:0000256" key="2">
    <source>
        <dbReference type="ARBA" id="ARBA00022741"/>
    </source>
</evidence>
<evidence type="ECO:0000313" key="6">
    <source>
        <dbReference type="EMBL" id="AMY26082.1"/>
    </source>
</evidence>
<reference evidence="7" key="2">
    <citation type="submission" date="2016-04" db="EMBL/GenBank/DDBJ databases">
        <title>Complete Genome and Plasmid Sequences for Rhodococcus fascians D188 and Draft Sequences for Rhodococcus spp. Isolates PBTS 1 and PBTS 2.</title>
        <authorList>
            <person name="Stamer R."/>
            <person name="Vereecke D."/>
            <person name="Zhang Y."/>
            <person name="Schilkey F."/>
            <person name="Devitt N."/>
            <person name="Randall J."/>
        </authorList>
    </citation>
    <scope>NUCLEOTIDE SEQUENCE [LARGE SCALE GENOMIC DNA]</scope>
    <source>
        <strain evidence="7">PBTS2</strain>
    </source>
</reference>
<dbReference type="Proteomes" id="UP000076038">
    <property type="component" value="Chromosome"/>
</dbReference>
<dbReference type="Gene3D" id="3.40.50.300">
    <property type="entry name" value="P-loop containing nucleotide triphosphate hydrolases"/>
    <property type="match status" value="1"/>
</dbReference>
<dbReference type="InterPro" id="IPR028350">
    <property type="entry name" value="DNAC/IstB-like"/>
</dbReference>
<protein>
    <recommendedName>
        <fullName evidence="5">AAA+ ATPase domain-containing protein</fullName>
    </recommendedName>
</protein>
<dbReference type="SUPFAM" id="SSF52540">
    <property type="entry name" value="P-loop containing nucleoside triphosphate hydrolases"/>
    <property type="match status" value="1"/>
</dbReference>
<evidence type="ECO:0000256" key="1">
    <source>
        <dbReference type="ARBA" id="ARBA00008059"/>
    </source>
</evidence>
<dbReference type="InterPro" id="IPR047661">
    <property type="entry name" value="IstB"/>
</dbReference>
<dbReference type="OrthoDB" id="9773429at2"/>
<proteinExistence type="inferred from homology"/>
<evidence type="ECO:0000259" key="5">
    <source>
        <dbReference type="SMART" id="SM00382"/>
    </source>
</evidence>
<sequence length="274" mass="29918">MTETTTTATGSNKAAAPRTAAPQSVPELAADLDAGLRRLKLAAIRRTAPEVLLTAKTQRWTPEEVLRTLIESELAARDASNIVNRLKAAAFPVTKTLEAFDVAASSIQPKAFDYLTSLEWVRTQSNLAMIGPAGTGKSHTLIGLGVAAVHAGHKVRYFTAADLVETLYRGLADNTVGKIIESLLRVDLIIIDEMGFAPLDDTGTQLLFRLVAGAYERRSLAIGSHWPFEQWGRFLPEHTTAASILDRLLHHATIVVTDGESYRMKDAQHRKDRP</sequence>
<dbReference type="NCBIfam" id="NF038214">
    <property type="entry name" value="IS21_help_AAA"/>
    <property type="match status" value="1"/>
</dbReference>
<dbReference type="RefSeq" id="WP_063216804.1">
    <property type="nucleotide sequence ID" value="NZ_CP015220.1"/>
</dbReference>
<dbReference type="PIRSF" id="PIRSF003073">
    <property type="entry name" value="DNAC_TnpB_IstB"/>
    <property type="match status" value="1"/>
</dbReference>
<feature type="region of interest" description="Disordered" evidence="4">
    <location>
        <begin position="1"/>
        <end position="24"/>
    </location>
</feature>
<dbReference type="PANTHER" id="PTHR30050:SF4">
    <property type="entry name" value="ATP-BINDING PROTEIN RV3427C IN INSERTION SEQUENCE-RELATED"/>
    <property type="match status" value="1"/>
</dbReference>
<keyword evidence="3" id="KW-0067">ATP-binding</keyword>
<dbReference type="EMBL" id="CP015220">
    <property type="protein sequence ID" value="AMY26082.1"/>
    <property type="molecule type" value="Genomic_DNA"/>
</dbReference>
<dbReference type="InterPro" id="IPR002611">
    <property type="entry name" value="IstB_ATP-bd"/>
</dbReference>
<keyword evidence="7" id="KW-1185">Reference proteome</keyword>
<keyword evidence="2" id="KW-0547">Nucleotide-binding</keyword>
<evidence type="ECO:0000256" key="4">
    <source>
        <dbReference type="SAM" id="MobiDB-lite"/>
    </source>
</evidence>
<reference evidence="6 7" key="1">
    <citation type="journal article" date="2016" name="Genome Announc.">
        <title>Complete Genome and Plasmid Sequences for Rhodococcus fascians D188 and Draft Sequences for Rhodococcus Isolates PBTS 1 and PBTS 2.</title>
        <authorList>
            <person name="Stamler R.A."/>
            <person name="Vereecke D."/>
            <person name="Zhang Y."/>
            <person name="Schilkey F."/>
            <person name="Devitt N."/>
            <person name="Randall J.J."/>
        </authorList>
    </citation>
    <scope>NUCLEOTIDE SEQUENCE [LARGE SCALE GENOMIC DNA]</scope>
    <source>
        <strain evidence="6 7">PBTS2</strain>
    </source>
</reference>
<feature type="domain" description="AAA+ ATPase" evidence="5">
    <location>
        <begin position="123"/>
        <end position="255"/>
    </location>
</feature>
<dbReference type="InterPro" id="IPR003593">
    <property type="entry name" value="AAA+_ATPase"/>
</dbReference>
<name>A0A143QTW0_RHOFA</name>
<dbReference type="PATRIC" id="fig|1653479.3.peg.4875"/>
<gene>
    <name evidence="6" type="ORF">A3Q41_04820</name>
</gene>
<accession>A0A143QTW0</accession>
<evidence type="ECO:0000313" key="7">
    <source>
        <dbReference type="Proteomes" id="UP000076038"/>
    </source>
</evidence>
<dbReference type="PANTHER" id="PTHR30050">
    <property type="entry name" value="CHROMOSOMAL REPLICATION INITIATOR PROTEIN DNAA"/>
    <property type="match status" value="1"/>
</dbReference>
<dbReference type="AlphaFoldDB" id="A0A143QTW0"/>
<dbReference type="GO" id="GO:0005524">
    <property type="term" value="F:ATP binding"/>
    <property type="evidence" value="ECO:0007669"/>
    <property type="project" value="UniProtKB-KW"/>
</dbReference>
<organism evidence="6 7">
    <name type="scientific">Rhodococcoides fascians</name>
    <name type="common">Rhodococcus fascians</name>
    <dbReference type="NCBI Taxonomy" id="1828"/>
    <lineage>
        <taxon>Bacteria</taxon>
        <taxon>Bacillati</taxon>
        <taxon>Actinomycetota</taxon>
        <taxon>Actinomycetes</taxon>
        <taxon>Mycobacteriales</taxon>
        <taxon>Nocardiaceae</taxon>
        <taxon>Rhodococcoides</taxon>
    </lineage>
</organism>
<dbReference type="GO" id="GO:0006260">
    <property type="term" value="P:DNA replication"/>
    <property type="evidence" value="ECO:0007669"/>
    <property type="project" value="TreeGrafter"/>
</dbReference>
<dbReference type="CDD" id="cd00009">
    <property type="entry name" value="AAA"/>
    <property type="match status" value="1"/>
</dbReference>
<evidence type="ECO:0000256" key="3">
    <source>
        <dbReference type="ARBA" id="ARBA00022840"/>
    </source>
</evidence>
<dbReference type="Pfam" id="PF01695">
    <property type="entry name" value="IstB_IS21"/>
    <property type="match status" value="1"/>
</dbReference>
<feature type="compositionally biased region" description="Polar residues" evidence="4">
    <location>
        <begin position="1"/>
        <end position="12"/>
    </location>
</feature>
<comment type="similarity">
    <text evidence="1">Belongs to the IS21/IS1162 putative ATP-binding protein family.</text>
</comment>
<dbReference type="KEGG" id="rhs:A3Q41_04820"/>
<dbReference type="SMART" id="SM00382">
    <property type="entry name" value="AAA"/>
    <property type="match status" value="1"/>
</dbReference>
<dbReference type="InterPro" id="IPR027417">
    <property type="entry name" value="P-loop_NTPase"/>
</dbReference>